<dbReference type="Proteomes" id="UP000823935">
    <property type="component" value="Unassembled WGS sequence"/>
</dbReference>
<keyword evidence="3" id="KW-1133">Transmembrane helix</keyword>
<dbReference type="AlphaFoldDB" id="A0A9D1ERE1"/>
<keyword evidence="1" id="KW-0378">Hydrolase</keyword>
<dbReference type="InterPro" id="IPR009835">
    <property type="entry name" value="SrtB"/>
</dbReference>
<evidence type="ECO:0000313" key="4">
    <source>
        <dbReference type="EMBL" id="HIS30850.1"/>
    </source>
</evidence>
<keyword evidence="3" id="KW-0812">Transmembrane</keyword>
<dbReference type="GO" id="GO:0016787">
    <property type="term" value="F:hydrolase activity"/>
    <property type="evidence" value="ECO:0007669"/>
    <property type="project" value="UniProtKB-KW"/>
</dbReference>
<evidence type="ECO:0000313" key="5">
    <source>
        <dbReference type="Proteomes" id="UP000823935"/>
    </source>
</evidence>
<name>A0A9D1ERE1_9FIRM</name>
<evidence type="ECO:0000256" key="1">
    <source>
        <dbReference type="ARBA" id="ARBA00022801"/>
    </source>
</evidence>
<dbReference type="SUPFAM" id="SSF63817">
    <property type="entry name" value="Sortase"/>
    <property type="match status" value="1"/>
</dbReference>
<dbReference type="CDD" id="cd05826">
    <property type="entry name" value="Sortase_B"/>
    <property type="match status" value="1"/>
</dbReference>
<proteinExistence type="predicted"/>
<organism evidence="4 5">
    <name type="scientific">Candidatus Limivivens intestinipullorum</name>
    <dbReference type="NCBI Taxonomy" id="2840858"/>
    <lineage>
        <taxon>Bacteria</taxon>
        <taxon>Bacillati</taxon>
        <taxon>Bacillota</taxon>
        <taxon>Clostridia</taxon>
        <taxon>Lachnospirales</taxon>
        <taxon>Lachnospiraceae</taxon>
        <taxon>Lachnospiraceae incertae sedis</taxon>
        <taxon>Candidatus Limivivens</taxon>
    </lineage>
</organism>
<sequence>MKNKKRGHGEGWFFCLVAGILIVCGIGYASYITWGYWRGRNKYQTIQDSYTYEYVDSEEITGAVLEETDNRENTTKEKQSAFQTPEMAQEALLLPEDAPERIAVDWAALLADYSSVAAWIQLPALELEYPVMQAQDNEYFLHRAPDETSLFAGSIFLDSQNSPGLENYNTLVYGHNMRDGSMFAKLSRYADPDVLSSCPYFWLYTPAGDFLYRIFSVHCTSSTGNTYTIRFPDYASFCEWRQEMLEASDPDTGFPETELDSKDNAGYGKVVTLSTCTGDSSIRQTVQGLLIWQRTGAKRDELMFKTYSKKENIRK</sequence>
<evidence type="ECO:0000256" key="2">
    <source>
        <dbReference type="PIRSR" id="PIRSR605754-1"/>
    </source>
</evidence>
<feature type="transmembrane region" description="Helical" evidence="3">
    <location>
        <begin position="12"/>
        <end position="37"/>
    </location>
</feature>
<evidence type="ECO:0000256" key="3">
    <source>
        <dbReference type="SAM" id="Phobius"/>
    </source>
</evidence>
<dbReference type="Gene3D" id="2.40.260.10">
    <property type="entry name" value="Sortase"/>
    <property type="match status" value="1"/>
</dbReference>
<dbReference type="Pfam" id="PF04203">
    <property type="entry name" value="Sortase"/>
    <property type="match status" value="1"/>
</dbReference>
<gene>
    <name evidence="4" type="ORF">IAB44_04765</name>
</gene>
<feature type="active site" description="Acyl-thioester intermediate" evidence="2">
    <location>
        <position position="276"/>
    </location>
</feature>
<protein>
    <submittedName>
        <fullName evidence="4">Class B sortase</fullName>
    </submittedName>
</protein>
<keyword evidence="3" id="KW-0472">Membrane</keyword>
<comment type="caution">
    <text evidence="4">The sequence shown here is derived from an EMBL/GenBank/DDBJ whole genome shotgun (WGS) entry which is preliminary data.</text>
</comment>
<reference evidence="4" key="1">
    <citation type="submission" date="2020-10" db="EMBL/GenBank/DDBJ databases">
        <authorList>
            <person name="Gilroy R."/>
        </authorList>
    </citation>
    <scope>NUCLEOTIDE SEQUENCE</scope>
    <source>
        <strain evidence="4">CHK190-19873</strain>
    </source>
</reference>
<reference evidence="4" key="2">
    <citation type="journal article" date="2021" name="PeerJ">
        <title>Extensive microbial diversity within the chicken gut microbiome revealed by metagenomics and culture.</title>
        <authorList>
            <person name="Gilroy R."/>
            <person name="Ravi A."/>
            <person name="Getino M."/>
            <person name="Pursley I."/>
            <person name="Horton D.L."/>
            <person name="Alikhan N.F."/>
            <person name="Baker D."/>
            <person name="Gharbi K."/>
            <person name="Hall N."/>
            <person name="Watson M."/>
            <person name="Adriaenssens E.M."/>
            <person name="Foster-Nyarko E."/>
            <person name="Jarju S."/>
            <person name="Secka A."/>
            <person name="Antonio M."/>
            <person name="Oren A."/>
            <person name="Chaudhuri R.R."/>
            <person name="La Ragione R."/>
            <person name="Hildebrand F."/>
            <person name="Pallen M.J."/>
        </authorList>
    </citation>
    <scope>NUCLEOTIDE SEQUENCE</scope>
    <source>
        <strain evidence="4">CHK190-19873</strain>
    </source>
</reference>
<dbReference type="EMBL" id="DVIQ01000024">
    <property type="protein sequence ID" value="HIS30850.1"/>
    <property type="molecule type" value="Genomic_DNA"/>
</dbReference>
<dbReference type="InterPro" id="IPR023365">
    <property type="entry name" value="Sortase_dom-sf"/>
</dbReference>
<dbReference type="InterPro" id="IPR005754">
    <property type="entry name" value="Sortase"/>
</dbReference>
<accession>A0A9D1ERE1</accession>
<feature type="active site" description="Proton donor/acceptor" evidence="2">
    <location>
        <position position="175"/>
    </location>
</feature>